<evidence type="ECO:0000313" key="2">
    <source>
        <dbReference type="EMBL" id="CZR55207.1"/>
    </source>
</evidence>
<sequence>MSPSDGLTTAIHSARRYCAGGSSLSGFPSSFSTEQSTRETGQYANAAPACSIQCSLPVSSRRRLYSDTLSLVKAVLLDLNDLADYHSDDNLSIAFLVFGQGKRVGKEKYVEMEEYRNVEDGDEHDEEEEGGSEVTLHDYGGQETRVVDNAKEGENIISGDDE</sequence>
<proteinExistence type="predicted"/>
<reference evidence="2 3" key="1">
    <citation type="submission" date="2016-03" db="EMBL/GenBank/DDBJ databases">
        <authorList>
            <person name="Ploux O."/>
        </authorList>
    </citation>
    <scope>NUCLEOTIDE SEQUENCE [LARGE SCALE GENOMIC DNA]</scope>
    <source>
        <strain evidence="2 3">UAMH 11012</strain>
    </source>
</reference>
<keyword evidence="3" id="KW-1185">Reference proteome</keyword>
<name>A0A1L7WQZ9_9HELO</name>
<feature type="compositionally biased region" description="Acidic residues" evidence="1">
    <location>
        <begin position="120"/>
        <end position="131"/>
    </location>
</feature>
<feature type="compositionally biased region" description="Basic and acidic residues" evidence="1">
    <location>
        <begin position="145"/>
        <end position="154"/>
    </location>
</feature>
<organism evidence="2 3">
    <name type="scientific">Phialocephala subalpina</name>
    <dbReference type="NCBI Taxonomy" id="576137"/>
    <lineage>
        <taxon>Eukaryota</taxon>
        <taxon>Fungi</taxon>
        <taxon>Dikarya</taxon>
        <taxon>Ascomycota</taxon>
        <taxon>Pezizomycotina</taxon>
        <taxon>Leotiomycetes</taxon>
        <taxon>Helotiales</taxon>
        <taxon>Mollisiaceae</taxon>
        <taxon>Phialocephala</taxon>
        <taxon>Phialocephala fortinii species complex</taxon>
    </lineage>
</organism>
<dbReference type="EMBL" id="FJOG01000006">
    <property type="protein sequence ID" value="CZR55207.1"/>
    <property type="molecule type" value="Genomic_DNA"/>
</dbReference>
<accession>A0A1L7WQZ9</accession>
<dbReference type="Proteomes" id="UP000184330">
    <property type="component" value="Unassembled WGS sequence"/>
</dbReference>
<gene>
    <name evidence="2" type="ORF">PAC_05094</name>
</gene>
<dbReference type="AlphaFoldDB" id="A0A1L7WQZ9"/>
<evidence type="ECO:0000256" key="1">
    <source>
        <dbReference type="SAM" id="MobiDB-lite"/>
    </source>
</evidence>
<protein>
    <submittedName>
        <fullName evidence="2">Uncharacterized protein</fullName>
    </submittedName>
</protein>
<feature type="region of interest" description="Disordered" evidence="1">
    <location>
        <begin position="116"/>
        <end position="162"/>
    </location>
</feature>
<evidence type="ECO:0000313" key="3">
    <source>
        <dbReference type="Proteomes" id="UP000184330"/>
    </source>
</evidence>